<evidence type="ECO:0000313" key="3">
    <source>
        <dbReference type="EMBL" id="KAG5650826.1"/>
    </source>
</evidence>
<gene>
    <name evidence="3" type="ORF">H0H81_010889</name>
</gene>
<comment type="caution">
    <text evidence="3">The sequence shown here is derived from an EMBL/GenBank/DDBJ whole genome shotgun (WGS) entry which is preliminary data.</text>
</comment>
<evidence type="ECO:0000313" key="4">
    <source>
        <dbReference type="Proteomes" id="UP000717328"/>
    </source>
</evidence>
<evidence type="ECO:0000256" key="2">
    <source>
        <dbReference type="SAM" id="Phobius"/>
    </source>
</evidence>
<reference evidence="3" key="1">
    <citation type="submission" date="2021-02" db="EMBL/GenBank/DDBJ databases">
        <authorList>
            <person name="Nieuwenhuis M."/>
            <person name="Van De Peppel L.J.J."/>
        </authorList>
    </citation>
    <scope>NUCLEOTIDE SEQUENCE</scope>
    <source>
        <strain evidence="3">D49</strain>
    </source>
</reference>
<feature type="compositionally biased region" description="Low complexity" evidence="1">
    <location>
        <begin position="310"/>
        <end position="322"/>
    </location>
</feature>
<protein>
    <recommendedName>
        <fullName evidence="5">Transmembrane protein</fullName>
    </recommendedName>
</protein>
<organism evidence="3 4">
    <name type="scientific">Sphagnurus paluster</name>
    <dbReference type="NCBI Taxonomy" id="117069"/>
    <lineage>
        <taxon>Eukaryota</taxon>
        <taxon>Fungi</taxon>
        <taxon>Dikarya</taxon>
        <taxon>Basidiomycota</taxon>
        <taxon>Agaricomycotina</taxon>
        <taxon>Agaricomycetes</taxon>
        <taxon>Agaricomycetidae</taxon>
        <taxon>Agaricales</taxon>
        <taxon>Tricholomatineae</taxon>
        <taxon>Lyophyllaceae</taxon>
        <taxon>Sphagnurus</taxon>
    </lineage>
</organism>
<feature type="region of interest" description="Disordered" evidence="1">
    <location>
        <begin position="360"/>
        <end position="395"/>
    </location>
</feature>
<feature type="compositionally biased region" description="Basic and acidic residues" evidence="1">
    <location>
        <begin position="365"/>
        <end position="380"/>
    </location>
</feature>
<dbReference type="OrthoDB" id="2756615at2759"/>
<feature type="region of interest" description="Disordered" evidence="1">
    <location>
        <begin position="299"/>
        <end position="322"/>
    </location>
</feature>
<dbReference type="EMBL" id="JABCKI010000353">
    <property type="protein sequence ID" value="KAG5650826.1"/>
    <property type="molecule type" value="Genomic_DNA"/>
</dbReference>
<keyword evidence="2" id="KW-1133">Transmembrane helix</keyword>
<proteinExistence type="predicted"/>
<keyword evidence="4" id="KW-1185">Reference proteome</keyword>
<evidence type="ECO:0008006" key="5">
    <source>
        <dbReference type="Google" id="ProtNLM"/>
    </source>
</evidence>
<dbReference type="Gene3D" id="2.60.120.260">
    <property type="entry name" value="Galactose-binding domain-like"/>
    <property type="match status" value="2"/>
</dbReference>
<keyword evidence="2" id="KW-0812">Transmembrane</keyword>
<dbReference type="AlphaFoldDB" id="A0A9P7GIW5"/>
<name>A0A9P7GIW5_9AGAR</name>
<feature type="transmembrane region" description="Helical" evidence="2">
    <location>
        <begin position="327"/>
        <end position="349"/>
    </location>
</feature>
<sequence>MPSIILDQSQAQLVADGGNWTTLSMERYYGGSAISSSFACTDFGDTGQYGRLSITFQGTQISLFGSSPPARASQNISVSIDGRAPYTTTYGDRFPPSVLQWYQSPFLPDGTHTLVISHIAGASLDYMVTTPGPSTPLDGQQRIVDDGDASITYIGPWLRQAGQYETGEQPYVTLPYGGAVHQAQGEGAIALFQFTGTSVTLYGLMDYSHLGLMQVVYTLDGVAYPQTYNVSLQSPQYRAAVIQRGNTVLFTSPGNLTAGRHTLQVEVLSLAVQMSLMLDYIVYTPSIDELDAVPTATTTTSTTLQAKQTGSNSGSVSRSGGDVPTGVVAGATVAVLVLGVLMFVCVRWWRRRQLSDGSSVSSWESVKKRDTDADRLRTADLPRAAPSMAEVRAHV</sequence>
<reference evidence="3" key="2">
    <citation type="submission" date="2021-10" db="EMBL/GenBank/DDBJ databases">
        <title>Phylogenomics reveals ancestral predisposition of the termite-cultivated fungus Termitomyces towards a domesticated lifestyle.</title>
        <authorList>
            <person name="Auxier B."/>
            <person name="Grum-Grzhimaylo A."/>
            <person name="Cardenas M.E."/>
            <person name="Lodge J.D."/>
            <person name="Laessoe T."/>
            <person name="Pedersen O."/>
            <person name="Smith M.E."/>
            <person name="Kuyper T.W."/>
            <person name="Franco-Molano E.A."/>
            <person name="Baroni T.J."/>
            <person name="Aanen D.K."/>
        </authorList>
    </citation>
    <scope>NUCLEOTIDE SEQUENCE</scope>
    <source>
        <strain evidence="3">D49</strain>
    </source>
</reference>
<evidence type="ECO:0000256" key="1">
    <source>
        <dbReference type="SAM" id="MobiDB-lite"/>
    </source>
</evidence>
<accession>A0A9P7GIW5</accession>
<keyword evidence="2" id="KW-0472">Membrane</keyword>
<dbReference type="Proteomes" id="UP000717328">
    <property type="component" value="Unassembled WGS sequence"/>
</dbReference>